<dbReference type="InterPro" id="IPR038077">
    <property type="entry name" value="Troponin_sf"/>
</dbReference>
<dbReference type="AlphaFoldDB" id="A0A699I5R4"/>
<feature type="region of interest" description="Disordered" evidence="1">
    <location>
        <begin position="167"/>
        <end position="198"/>
    </location>
</feature>
<dbReference type="SUPFAM" id="SSF90250">
    <property type="entry name" value="Troponin coil-coiled subunits"/>
    <property type="match status" value="1"/>
</dbReference>
<accession>A0A699I5R4</accession>
<gene>
    <name evidence="2" type="ORF">Tci_488592</name>
</gene>
<reference evidence="2" key="1">
    <citation type="journal article" date="2019" name="Sci. Rep.">
        <title>Draft genome of Tanacetum cinerariifolium, the natural source of mosquito coil.</title>
        <authorList>
            <person name="Yamashiro T."/>
            <person name="Shiraishi A."/>
            <person name="Satake H."/>
            <person name="Nakayama K."/>
        </authorList>
    </citation>
    <scope>NUCLEOTIDE SEQUENCE</scope>
</reference>
<name>A0A699I5R4_TANCI</name>
<evidence type="ECO:0000313" key="2">
    <source>
        <dbReference type="EMBL" id="GEZ16619.1"/>
    </source>
</evidence>
<dbReference type="EMBL" id="BKCJ010247853">
    <property type="protein sequence ID" value="GEZ16619.1"/>
    <property type="molecule type" value="Genomic_DNA"/>
</dbReference>
<evidence type="ECO:0000256" key="1">
    <source>
        <dbReference type="SAM" id="MobiDB-lite"/>
    </source>
</evidence>
<protein>
    <submittedName>
        <fullName evidence="2">Uncharacterized protein</fullName>
    </submittedName>
</protein>
<comment type="caution">
    <text evidence="2">The sequence shown here is derived from an EMBL/GenBank/DDBJ whole genome shotgun (WGS) entry which is preliminary data.</text>
</comment>
<sequence length="426" mass="47933">MFGCPEPNAPITTKTKLKKEEDEGGFRWWQWFGVEPAAVGQRRWCWLCSGGAGGGEAAKWSRWRCGSDGSGDGDSGGRSGVTRWWWCVGESGVGDRVYTYYCQMKVNAATHKLATAGDGYCCWDGKKVIVNEAYIRCDLRLGDAEGTTCLPNATIFEELARIGKHKTRRKQRTATEVPYTEPQTKEHIPTPSHDPLPSGKDRMQLSELMEICTKLSDRVIFLKQIKTNQAAEIEKLKKRVKKLEGKKKKRTHGLKRLYKVGLTARVESSKEEECLDHGRMNNEDLFKVHDLDGDEVFVDVTTGENVKQDATIAENKVSTADQVVTIDKLTLAQTLMEIKAAKPKVKGVTIQKPNEFRTTSPLQPLHDKDKGKGIKIEPEKLLKKKYQISLDEEVTRKLKAQIKAEMEEEDMIAMEKDDANIAVIDE</sequence>
<organism evidence="2">
    <name type="scientific">Tanacetum cinerariifolium</name>
    <name type="common">Dalmatian daisy</name>
    <name type="synonym">Chrysanthemum cinerariifolium</name>
    <dbReference type="NCBI Taxonomy" id="118510"/>
    <lineage>
        <taxon>Eukaryota</taxon>
        <taxon>Viridiplantae</taxon>
        <taxon>Streptophyta</taxon>
        <taxon>Embryophyta</taxon>
        <taxon>Tracheophyta</taxon>
        <taxon>Spermatophyta</taxon>
        <taxon>Magnoliopsida</taxon>
        <taxon>eudicotyledons</taxon>
        <taxon>Gunneridae</taxon>
        <taxon>Pentapetalae</taxon>
        <taxon>asterids</taxon>
        <taxon>campanulids</taxon>
        <taxon>Asterales</taxon>
        <taxon>Asteraceae</taxon>
        <taxon>Asteroideae</taxon>
        <taxon>Anthemideae</taxon>
        <taxon>Anthemidinae</taxon>
        <taxon>Tanacetum</taxon>
    </lineage>
</organism>
<proteinExistence type="predicted"/>